<comment type="caution">
    <text evidence="2">The sequence shown here is derived from an EMBL/GenBank/DDBJ whole genome shotgun (WGS) entry which is preliminary data.</text>
</comment>
<dbReference type="Proteomes" id="UP001431783">
    <property type="component" value="Unassembled WGS sequence"/>
</dbReference>
<evidence type="ECO:0000313" key="2">
    <source>
        <dbReference type="EMBL" id="KAK9882492.1"/>
    </source>
</evidence>
<keyword evidence="3" id="KW-1185">Reference proteome</keyword>
<evidence type="ECO:0000256" key="1">
    <source>
        <dbReference type="SAM" id="SignalP"/>
    </source>
</evidence>
<dbReference type="EMBL" id="JARQZJ010000077">
    <property type="protein sequence ID" value="KAK9882492.1"/>
    <property type="molecule type" value="Genomic_DNA"/>
</dbReference>
<feature type="chain" id="PRO_5043396635" evidence="1">
    <location>
        <begin position="18"/>
        <end position="70"/>
    </location>
</feature>
<accession>A0AAW1UFX4</accession>
<name>A0AAW1UFX4_9CUCU</name>
<sequence>MLWNSVVFGQVVLSVQSAYLVSEFTQGEQGALTILTSKGVCGHRNACPNLSKIADPKRCARYTTLTDHKK</sequence>
<evidence type="ECO:0000313" key="3">
    <source>
        <dbReference type="Proteomes" id="UP001431783"/>
    </source>
</evidence>
<reference evidence="2 3" key="1">
    <citation type="submission" date="2023-03" db="EMBL/GenBank/DDBJ databases">
        <title>Genome insight into feeding habits of ladybird beetles.</title>
        <authorList>
            <person name="Li H.-S."/>
            <person name="Huang Y.-H."/>
            <person name="Pang H."/>
        </authorList>
    </citation>
    <scope>NUCLEOTIDE SEQUENCE [LARGE SCALE GENOMIC DNA]</scope>
    <source>
        <strain evidence="2">SYSU_2023b</strain>
        <tissue evidence="2">Whole body</tissue>
    </source>
</reference>
<organism evidence="2 3">
    <name type="scientific">Henosepilachna vigintioctopunctata</name>
    <dbReference type="NCBI Taxonomy" id="420089"/>
    <lineage>
        <taxon>Eukaryota</taxon>
        <taxon>Metazoa</taxon>
        <taxon>Ecdysozoa</taxon>
        <taxon>Arthropoda</taxon>
        <taxon>Hexapoda</taxon>
        <taxon>Insecta</taxon>
        <taxon>Pterygota</taxon>
        <taxon>Neoptera</taxon>
        <taxon>Endopterygota</taxon>
        <taxon>Coleoptera</taxon>
        <taxon>Polyphaga</taxon>
        <taxon>Cucujiformia</taxon>
        <taxon>Coccinelloidea</taxon>
        <taxon>Coccinellidae</taxon>
        <taxon>Epilachninae</taxon>
        <taxon>Epilachnini</taxon>
        <taxon>Henosepilachna</taxon>
    </lineage>
</organism>
<proteinExistence type="predicted"/>
<feature type="non-terminal residue" evidence="2">
    <location>
        <position position="70"/>
    </location>
</feature>
<gene>
    <name evidence="2" type="ORF">WA026_021838</name>
</gene>
<dbReference type="AlphaFoldDB" id="A0AAW1UFX4"/>
<feature type="signal peptide" evidence="1">
    <location>
        <begin position="1"/>
        <end position="17"/>
    </location>
</feature>
<protein>
    <submittedName>
        <fullName evidence="2">Uncharacterized protein</fullName>
    </submittedName>
</protein>
<keyword evidence="1" id="KW-0732">Signal</keyword>